<accession>A0A8R1Y9Q0</accession>
<evidence type="ECO:0000313" key="4">
    <source>
        <dbReference type="Proteomes" id="UP000005239"/>
    </source>
</evidence>
<gene>
    <name evidence="3" type="primary">WBGene00094019</name>
</gene>
<protein>
    <submittedName>
        <fullName evidence="3">Uncharacterized protein</fullName>
    </submittedName>
</protein>
<feature type="compositionally biased region" description="Pro residues" evidence="1">
    <location>
        <begin position="91"/>
        <end position="108"/>
    </location>
</feature>
<keyword evidence="4" id="KW-1185">Reference proteome</keyword>
<organism evidence="3 4">
    <name type="scientific">Pristionchus pacificus</name>
    <name type="common">Parasitic nematode worm</name>
    <dbReference type="NCBI Taxonomy" id="54126"/>
    <lineage>
        <taxon>Eukaryota</taxon>
        <taxon>Metazoa</taxon>
        <taxon>Ecdysozoa</taxon>
        <taxon>Nematoda</taxon>
        <taxon>Chromadorea</taxon>
        <taxon>Rhabditida</taxon>
        <taxon>Rhabditina</taxon>
        <taxon>Diplogasteromorpha</taxon>
        <taxon>Diplogasteroidea</taxon>
        <taxon>Neodiplogasteridae</taxon>
        <taxon>Pristionchus</taxon>
    </lineage>
</organism>
<name>A0A454XML9_PRIPA</name>
<evidence type="ECO:0000256" key="2">
    <source>
        <dbReference type="SAM" id="Phobius"/>
    </source>
</evidence>
<proteinExistence type="predicted"/>
<evidence type="ECO:0000256" key="1">
    <source>
        <dbReference type="SAM" id="MobiDB-lite"/>
    </source>
</evidence>
<feature type="compositionally biased region" description="Basic and acidic residues" evidence="1">
    <location>
        <begin position="113"/>
        <end position="123"/>
    </location>
</feature>
<dbReference type="EnsemblMetazoa" id="PPA04465.1">
    <property type="protein sequence ID" value="PPA04465.1"/>
    <property type="gene ID" value="WBGene00094019"/>
</dbReference>
<evidence type="ECO:0000313" key="3">
    <source>
        <dbReference type="EnsemblMetazoa" id="PPA04465.1"/>
    </source>
</evidence>
<feature type="transmembrane region" description="Helical" evidence="2">
    <location>
        <begin position="20"/>
        <end position="41"/>
    </location>
</feature>
<reference evidence="4" key="1">
    <citation type="journal article" date="2008" name="Nat. Genet.">
        <title>The Pristionchus pacificus genome provides a unique perspective on nematode lifestyle and parasitism.</title>
        <authorList>
            <person name="Dieterich C."/>
            <person name="Clifton S.W."/>
            <person name="Schuster L.N."/>
            <person name="Chinwalla A."/>
            <person name="Delehaunty K."/>
            <person name="Dinkelacker I."/>
            <person name="Fulton L."/>
            <person name="Fulton R."/>
            <person name="Godfrey J."/>
            <person name="Minx P."/>
            <person name="Mitreva M."/>
            <person name="Roeseler W."/>
            <person name="Tian H."/>
            <person name="Witte H."/>
            <person name="Yang S.P."/>
            <person name="Wilson R.K."/>
            <person name="Sommer R.J."/>
        </authorList>
    </citation>
    <scope>NUCLEOTIDE SEQUENCE [LARGE SCALE GENOMIC DNA]</scope>
    <source>
        <strain evidence="4">PS312</strain>
    </source>
</reference>
<sequence length="123" mass="13544">MSWSTESGNRQKIVSEALAFTFPFLGAASAVIVVIGVCVLIKQSLDAKKAGMTFRRSRPRTTTRTTERRPSTSHHLTWPIPSSHESTTSPPGRPPTPHPAAFLEPPPYSELGRSYEKPPEYSP</sequence>
<keyword evidence="2" id="KW-0472">Membrane</keyword>
<feature type="region of interest" description="Disordered" evidence="1">
    <location>
        <begin position="49"/>
        <end position="123"/>
    </location>
</feature>
<reference evidence="3" key="2">
    <citation type="submission" date="2022-06" db="UniProtKB">
        <authorList>
            <consortium name="EnsemblMetazoa"/>
        </authorList>
    </citation>
    <scope>IDENTIFICATION</scope>
    <source>
        <strain evidence="3">PS312</strain>
    </source>
</reference>
<keyword evidence="2" id="KW-1133">Transmembrane helix</keyword>
<dbReference type="Proteomes" id="UP000005239">
    <property type="component" value="Unassembled WGS sequence"/>
</dbReference>
<accession>A0A454XML9</accession>
<dbReference type="AlphaFoldDB" id="A0A454XML9"/>
<keyword evidence="2" id="KW-0812">Transmembrane</keyword>